<name>A0A1R2D2M6_9CILI</name>
<gene>
    <name evidence="7" type="ORF">SteCoe_1113</name>
</gene>
<keyword evidence="5 6" id="KW-0472">Membrane</keyword>
<dbReference type="InterPro" id="IPR052983">
    <property type="entry name" value="MFS_Riboflavin_Transporter"/>
</dbReference>
<dbReference type="OrthoDB" id="289951at2759"/>
<dbReference type="EMBL" id="MPUH01000011">
    <property type="protein sequence ID" value="OMJ95515.1"/>
    <property type="molecule type" value="Genomic_DNA"/>
</dbReference>
<reference evidence="7 8" key="1">
    <citation type="submission" date="2016-11" db="EMBL/GenBank/DDBJ databases">
        <title>The macronuclear genome of Stentor coeruleus: a giant cell with tiny introns.</title>
        <authorList>
            <person name="Slabodnick M."/>
            <person name="Ruby J.G."/>
            <person name="Reiff S.B."/>
            <person name="Swart E.C."/>
            <person name="Gosai S."/>
            <person name="Prabakaran S."/>
            <person name="Witkowska E."/>
            <person name="Larue G.E."/>
            <person name="Fisher S."/>
            <person name="Freeman R.M."/>
            <person name="Gunawardena J."/>
            <person name="Chu W."/>
            <person name="Stover N.A."/>
            <person name="Gregory B.D."/>
            <person name="Nowacki M."/>
            <person name="Derisi J."/>
            <person name="Roy S.W."/>
            <person name="Marshall W.F."/>
            <person name="Sood P."/>
        </authorList>
    </citation>
    <scope>NUCLEOTIDE SEQUENCE [LARGE SCALE GENOMIC DNA]</scope>
    <source>
        <strain evidence="7">WM001</strain>
    </source>
</reference>
<dbReference type="GO" id="GO:0016020">
    <property type="term" value="C:membrane"/>
    <property type="evidence" value="ECO:0007669"/>
    <property type="project" value="UniProtKB-SubCell"/>
</dbReference>
<feature type="transmembrane region" description="Helical" evidence="6">
    <location>
        <begin position="101"/>
        <end position="122"/>
    </location>
</feature>
<evidence type="ECO:0000256" key="2">
    <source>
        <dbReference type="ARBA" id="ARBA00022448"/>
    </source>
</evidence>
<dbReference type="PANTHER" id="PTHR43385:SF1">
    <property type="entry name" value="RIBOFLAVIN TRANSPORTER RIBJ"/>
    <property type="match status" value="1"/>
</dbReference>
<sequence length="440" mass="49113">MSYYLALAGGFLVHIVIGTTYITGNISVYIASYLQSKGHNVTLKDLSIILPLQILGTTISLLFGSYLTTKYNPWVTVILGNSILIISVFSTSFITTYAGYILVYGILFGIGVGITYTTPLICSWSHFPNHKGRVSGIIISGFGFGSSIFNLVSTKMINPDNKKPENKFHGDKYFNSDISDKLPATLRWLALIYLVLSIIGICLLKKPKKNIELEQFVVSQKNDECPSIKDGIKTKLFWITFAMGFCSIMPGIYLASAYKSFGKDKINDDEFLTIVGSVGSIFNGSFRYFWGQVMDKTSFKTSYGILLVLQTALIITLYYIASIKALYLIWISLILCCEGGHFSLYPTVIARMYGKVMGAKIYGVLFYCFGSGAITGFLIQFYFVKAIGYQGLFIILAGFTGVSLLILLLFFKENNIWLEQRKLTEISTIKFIDRDTLDKD</sequence>
<dbReference type="Pfam" id="PF07690">
    <property type="entry name" value="MFS_1"/>
    <property type="match status" value="1"/>
</dbReference>
<dbReference type="InterPro" id="IPR011701">
    <property type="entry name" value="MFS"/>
</dbReference>
<feature type="transmembrane region" description="Helical" evidence="6">
    <location>
        <begin position="12"/>
        <end position="34"/>
    </location>
</feature>
<dbReference type="Proteomes" id="UP000187209">
    <property type="component" value="Unassembled WGS sequence"/>
</dbReference>
<organism evidence="7 8">
    <name type="scientific">Stentor coeruleus</name>
    <dbReference type="NCBI Taxonomy" id="5963"/>
    <lineage>
        <taxon>Eukaryota</taxon>
        <taxon>Sar</taxon>
        <taxon>Alveolata</taxon>
        <taxon>Ciliophora</taxon>
        <taxon>Postciliodesmatophora</taxon>
        <taxon>Heterotrichea</taxon>
        <taxon>Heterotrichida</taxon>
        <taxon>Stentoridae</taxon>
        <taxon>Stentor</taxon>
    </lineage>
</organism>
<feature type="transmembrane region" description="Helical" evidence="6">
    <location>
        <begin position="327"/>
        <end position="349"/>
    </location>
</feature>
<feature type="transmembrane region" description="Helical" evidence="6">
    <location>
        <begin position="389"/>
        <end position="411"/>
    </location>
</feature>
<feature type="transmembrane region" description="Helical" evidence="6">
    <location>
        <begin position="236"/>
        <end position="256"/>
    </location>
</feature>
<dbReference type="GO" id="GO:0022857">
    <property type="term" value="F:transmembrane transporter activity"/>
    <property type="evidence" value="ECO:0007669"/>
    <property type="project" value="InterPro"/>
</dbReference>
<keyword evidence="4 6" id="KW-1133">Transmembrane helix</keyword>
<dbReference type="SUPFAM" id="SSF103473">
    <property type="entry name" value="MFS general substrate transporter"/>
    <property type="match status" value="1"/>
</dbReference>
<comment type="caution">
    <text evidence="7">The sequence shown here is derived from an EMBL/GenBank/DDBJ whole genome shotgun (WGS) entry which is preliminary data.</text>
</comment>
<feature type="transmembrane region" description="Helical" evidence="6">
    <location>
        <begin position="186"/>
        <end position="204"/>
    </location>
</feature>
<keyword evidence="3 6" id="KW-0812">Transmembrane</keyword>
<feature type="transmembrane region" description="Helical" evidence="6">
    <location>
        <begin position="302"/>
        <end position="321"/>
    </location>
</feature>
<comment type="subcellular location">
    <subcellularLocation>
        <location evidence="1">Membrane</location>
        <topology evidence="1">Multi-pass membrane protein</topology>
    </subcellularLocation>
</comment>
<evidence type="ECO:0000313" key="8">
    <source>
        <dbReference type="Proteomes" id="UP000187209"/>
    </source>
</evidence>
<keyword evidence="8" id="KW-1185">Reference proteome</keyword>
<keyword evidence="2" id="KW-0813">Transport</keyword>
<feature type="transmembrane region" description="Helical" evidence="6">
    <location>
        <begin position="46"/>
        <end position="67"/>
    </location>
</feature>
<evidence type="ECO:0000313" key="7">
    <source>
        <dbReference type="EMBL" id="OMJ95515.1"/>
    </source>
</evidence>
<dbReference type="Gene3D" id="1.20.1250.20">
    <property type="entry name" value="MFS general substrate transporter like domains"/>
    <property type="match status" value="2"/>
</dbReference>
<evidence type="ECO:0000256" key="3">
    <source>
        <dbReference type="ARBA" id="ARBA00022692"/>
    </source>
</evidence>
<evidence type="ECO:0008006" key="9">
    <source>
        <dbReference type="Google" id="ProtNLM"/>
    </source>
</evidence>
<evidence type="ECO:0000256" key="6">
    <source>
        <dbReference type="SAM" id="Phobius"/>
    </source>
</evidence>
<feature type="transmembrane region" description="Helical" evidence="6">
    <location>
        <begin position="271"/>
        <end position="290"/>
    </location>
</feature>
<feature type="transmembrane region" description="Helical" evidence="6">
    <location>
        <begin position="74"/>
        <end position="95"/>
    </location>
</feature>
<feature type="transmembrane region" description="Helical" evidence="6">
    <location>
        <begin position="361"/>
        <end position="383"/>
    </location>
</feature>
<proteinExistence type="predicted"/>
<dbReference type="AlphaFoldDB" id="A0A1R2D2M6"/>
<evidence type="ECO:0000256" key="4">
    <source>
        <dbReference type="ARBA" id="ARBA00022989"/>
    </source>
</evidence>
<protein>
    <recommendedName>
        <fullName evidence="9">Major facilitator superfamily (MFS) profile domain-containing protein</fullName>
    </recommendedName>
</protein>
<evidence type="ECO:0000256" key="5">
    <source>
        <dbReference type="ARBA" id="ARBA00023136"/>
    </source>
</evidence>
<dbReference type="InterPro" id="IPR036259">
    <property type="entry name" value="MFS_trans_sf"/>
</dbReference>
<evidence type="ECO:0000256" key="1">
    <source>
        <dbReference type="ARBA" id="ARBA00004141"/>
    </source>
</evidence>
<feature type="transmembrane region" description="Helical" evidence="6">
    <location>
        <begin position="134"/>
        <end position="152"/>
    </location>
</feature>
<dbReference type="PANTHER" id="PTHR43385">
    <property type="entry name" value="RIBOFLAVIN TRANSPORTER RIBJ"/>
    <property type="match status" value="1"/>
</dbReference>
<accession>A0A1R2D2M6</accession>